<feature type="compositionally biased region" description="Basic and acidic residues" evidence="1">
    <location>
        <begin position="586"/>
        <end position="596"/>
    </location>
</feature>
<dbReference type="SUPFAM" id="SSF56104">
    <property type="entry name" value="SAICAR synthase-like"/>
    <property type="match status" value="1"/>
</dbReference>
<name>A0AA39JDU1_ARMTA</name>
<evidence type="ECO:0000313" key="3">
    <source>
        <dbReference type="Proteomes" id="UP001175211"/>
    </source>
</evidence>
<feature type="region of interest" description="Disordered" evidence="1">
    <location>
        <begin position="659"/>
        <end position="685"/>
    </location>
</feature>
<feature type="region of interest" description="Disordered" evidence="1">
    <location>
        <begin position="809"/>
        <end position="848"/>
    </location>
</feature>
<reference evidence="2" key="1">
    <citation type="submission" date="2023-06" db="EMBL/GenBank/DDBJ databases">
        <authorList>
            <consortium name="Lawrence Berkeley National Laboratory"/>
            <person name="Ahrendt S."/>
            <person name="Sahu N."/>
            <person name="Indic B."/>
            <person name="Wong-Bajracharya J."/>
            <person name="Merenyi Z."/>
            <person name="Ke H.-M."/>
            <person name="Monk M."/>
            <person name="Kocsube S."/>
            <person name="Drula E."/>
            <person name="Lipzen A."/>
            <person name="Balint B."/>
            <person name="Henrissat B."/>
            <person name="Andreopoulos B."/>
            <person name="Martin F.M."/>
            <person name="Harder C.B."/>
            <person name="Rigling D."/>
            <person name="Ford K.L."/>
            <person name="Foster G.D."/>
            <person name="Pangilinan J."/>
            <person name="Papanicolaou A."/>
            <person name="Barry K."/>
            <person name="LaButti K."/>
            <person name="Viragh M."/>
            <person name="Koriabine M."/>
            <person name="Yan M."/>
            <person name="Riley R."/>
            <person name="Champramary S."/>
            <person name="Plett K.L."/>
            <person name="Tsai I.J."/>
            <person name="Slot J."/>
            <person name="Sipos G."/>
            <person name="Plett J."/>
            <person name="Nagy L.G."/>
            <person name="Grigoriev I.V."/>
        </authorList>
    </citation>
    <scope>NUCLEOTIDE SEQUENCE</scope>
    <source>
        <strain evidence="2">CCBAS 213</strain>
    </source>
</reference>
<keyword evidence="3" id="KW-1185">Reference proteome</keyword>
<dbReference type="GeneID" id="85349742"/>
<sequence length="1102" mass="120951">MNSHQKPLPSLPLTTPTLSSLTIDKDPSANDGILNTKDDIGELWTEGRAHRGQVLEYLGMGPGVIDEVLDEMGRAVLPALTTTNSVLEPSIPGVVEDAALAGKDFTAKDKKDERFVSKLATPRLLLHLRIERRQPEPVEDYGFYIVRAATRNRFQNKVKVKFREGIWDGQALFRAEDAANHARAGSSSTAAEIDQVTDTTETEGPYVGGTFIVTTSNPLSDKEIWQSRIRCAIYLHLSLLLEQAFLRGCGVPLVFPSSTPITSPITPPRMTASPIEMESSSSRRNAFIPNSVRSWFGSFGSGIHSRSLGPLSSSKPWGGSLDLTSTKSSEDAPLPRLKRLLSHRHSHSLSVAEEQPSQHVRHRNRTPPTRQSTAHHSMLSTSPNLTFPPSSRLAGVEGWVQMQGLAYLEGEKEEYARFYGHGDRRLWEVVRDLLHTKQDAPCPVTRTWVHASVNVLAEVEVEPAHPSSEDVIIFDEANKEKDRDNEDAELSLCLSCATCGAKSDKKSLGNAGLLSFSKFLELLIYRPPSPTICSCPAPTKIRYNFQGKGKEVRFWRQELGSVYEVRVPRVQVLEGDAPHGGSSFSSKEKDEGEDSLEKVELRREIRAWWEDMGKKLDLLEVDEAERSEDKYSHEWTRSKALPRVPSEWVHYDDAEFEEPAPVDGLPAATPAKDDKTVGYPPATAETKKSISELRESFHRKEQALYTELRRTPVQRLNDVRRGFLKGARGALEELEGRQKVPGKVDKNSVMTVMDDGGTIKSGVEKKSSNPAWWGEKSHVLAGGNVIVKEDDWGSVIAWCLSSPKYQRELETMANPRSPSRPPLRPSSSSSCPPPSSFTSKPTLVSPALSTSTSSSTASFFSAVFRAPALAPEWHLEDHELHVCRKGVGIGLGLVIGVGGMSNRFGSLAGLGKGKIGDEKDGGGRSSLISVGSASVVVSKEERPEAAVAPVLPPKDSLEVPTLATVKEKEREGSFFLNALRSVRLLGDAAGIDERPHVRCDLSVKGVGGTVKKWSVTVYYAREFEELRGRCGVGKGGAGVSAVMGEYVKSLRQTEGWDAQGGKSRAGFWRTVDGQYVIKELVSKWGVADLSSLPSSRILRLHQ</sequence>
<dbReference type="EMBL" id="JAUEPS010000084">
    <property type="protein sequence ID" value="KAK0439509.1"/>
    <property type="molecule type" value="Genomic_DNA"/>
</dbReference>
<feature type="compositionally biased region" description="Polar residues" evidence="1">
    <location>
        <begin position="366"/>
        <end position="386"/>
    </location>
</feature>
<organism evidence="2 3">
    <name type="scientific">Armillaria tabescens</name>
    <name type="common">Ringless honey mushroom</name>
    <name type="synonym">Agaricus tabescens</name>
    <dbReference type="NCBI Taxonomy" id="1929756"/>
    <lineage>
        <taxon>Eukaryota</taxon>
        <taxon>Fungi</taxon>
        <taxon>Dikarya</taxon>
        <taxon>Basidiomycota</taxon>
        <taxon>Agaricomycotina</taxon>
        <taxon>Agaricomycetes</taxon>
        <taxon>Agaricomycetidae</taxon>
        <taxon>Agaricales</taxon>
        <taxon>Marasmiineae</taxon>
        <taxon>Physalacriaceae</taxon>
        <taxon>Desarmillaria</taxon>
    </lineage>
</organism>
<feature type="region of interest" description="Disordered" evidence="1">
    <location>
        <begin position="574"/>
        <end position="596"/>
    </location>
</feature>
<dbReference type="Gene3D" id="3.30.800.10">
    <property type="entry name" value="Phosphatidylinositol Phosphate Kinase II Beta"/>
    <property type="match status" value="1"/>
</dbReference>
<protein>
    <submittedName>
        <fullName evidence="2">Uncharacterized protein</fullName>
    </submittedName>
</protein>
<evidence type="ECO:0000313" key="2">
    <source>
        <dbReference type="EMBL" id="KAK0439509.1"/>
    </source>
</evidence>
<feature type="region of interest" description="Disordered" evidence="1">
    <location>
        <begin position="345"/>
        <end position="386"/>
    </location>
</feature>
<accession>A0AA39JDU1</accession>
<evidence type="ECO:0000256" key="1">
    <source>
        <dbReference type="SAM" id="MobiDB-lite"/>
    </source>
</evidence>
<feature type="compositionally biased region" description="Low complexity" evidence="1">
    <location>
        <begin position="7"/>
        <end position="22"/>
    </location>
</feature>
<dbReference type="RefSeq" id="XP_060323294.1">
    <property type="nucleotide sequence ID" value="XM_060466194.1"/>
</dbReference>
<dbReference type="PANTHER" id="PTHR45748">
    <property type="entry name" value="1-PHOSPHATIDYLINOSITOL 3-PHOSPHATE 5-KINASE-RELATED"/>
    <property type="match status" value="1"/>
</dbReference>
<comment type="caution">
    <text evidence="2">The sequence shown here is derived from an EMBL/GenBank/DDBJ whole genome shotgun (WGS) entry which is preliminary data.</text>
</comment>
<feature type="region of interest" description="Disordered" evidence="1">
    <location>
        <begin position="1"/>
        <end position="24"/>
    </location>
</feature>
<dbReference type="AlphaFoldDB" id="A0AA39JDU1"/>
<dbReference type="Proteomes" id="UP001175211">
    <property type="component" value="Unassembled WGS sequence"/>
</dbReference>
<gene>
    <name evidence="2" type="ORF">EV420DRAFT_1170924</name>
</gene>
<dbReference type="InterPro" id="IPR027484">
    <property type="entry name" value="PInositol-4-P-5-kinase_N"/>
</dbReference>
<proteinExistence type="predicted"/>